<reference evidence="3 4" key="1">
    <citation type="submission" date="2020-07" db="EMBL/GenBank/DDBJ databases">
        <title>Sequencing the genomes of 1000 actinobacteria strains.</title>
        <authorList>
            <person name="Klenk H.-P."/>
        </authorList>
    </citation>
    <scope>NUCLEOTIDE SEQUENCE [LARGE SCALE GENOMIC DNA]</scope>
    <source>
        <strain evidence="3 4">DSM 23819</strain>
    </source>
</reference>
<keyword evidence="4" id="KW-1185">Reference proteome</keyword>
<evidence type="ECO:0000259" key="2">
    <source>
        <dbReference type="Pfam" id="PF13845"/>
    </source>
</evidence>
<evidence type="ECO:0000313" key="3">
    <source>
        <dbReference type="EMBL" id="NYG60681.1"/>
    </source>
</evidence>
<dbReference type="InterPro" id="IPR026004">
    <property type="entry name" value="Septum_form"/>
</dbReference>
<accession>A0A7Y9S1Q2</accession>
<dbReference type="AlphaFoldDB" id="A0A7Y9S1Q2"/>
<protein>
    <recommendedName>
        <fullName evidence="2">Septum formation-related domain-containing protein</fullName>
    </recommendedName>
</protein>
<feature type="signal peptide" evidence="1">
    <location>
        <begin position="1"/>
        <end position="22"/>
    </location>
</feature>
<dbReference type="Pfam" id="PF13845">
    <property type="entry name" value="Septum_form"/>
    <property type="match status" value="1"/>
</dbReference>
<name>A0A7Y9S1Q2_9ACTN</name>
<dbReference type="EMBL" id="JACCAA010000001">
    <property type="protein sequence ID" value="NYG60681.1"/>
    <property type="molecule type" value="Genomic_DNA"/>
</dbReference>
<dbReference type="Proteomes" id="UP000540656">
    <property type="component" value="Unassembled WGS sequence"/>
</dbReference>
<comment type="caution">
    <text evidence="3">The sequence shown here is derived from an EMBL/GenBank/DDBJ whole genome shotgun (WGS) entry which is preliminary data.</text>
</comment>
<sequence>MPSGRHLIVAVTAALLMSGLSACSDDDKNSRVDPAQVDAVEPPELGACRVLTPNDVGKTNNATRTLDCDKPHTAETFAIGTIPESIAATGYKSEKLGLWAYKTCATRFEKFLGADESLVMRSIVSWAWFRPSEKAWKDGARWYRCDVVGGGDQAKAYVNLPATAKGLLGSGKPQDKWMVCAQGASVAGSVKVPCSQKHEWRAVTTIKIGKDEDKYPGDRMAEVRTREFCSDSVGAWMNYPVDYDYAYTWFHEAEWKAGNRRSICWARTPE</sequence>
<keyword evidence="1" id="KW-0732">Signal</keyword>
<organism evidence="3 4">
    <name type="scientific">Nocardioides daedukensis</name>
    <dbReference type="NCBI Taxonomy" id="634462"/>
    <lineage>
        <taxon>Bacteria</taxon>
        <taxon>Bacillati</taxon>
        <taxon>Actinomycetota</taxon>
        <taxon>Actinomycetes</taxon>
        <taxon>Propionibacteriales</taxon>
        <taxon>Nocardioidaceae</taxon>
        <taxon>Nocardioides</taxon>
    </lineage>
</organism>
<dbReference type="PROSITE" id="PS51257">
    <property type="entry name" value="PROKAR_LIPOPROTEIN"/>
    <property type="match status" value="1"/>
</dbReference>
<evidence type="ECO:0000256" key="1">
    <source>
        <dbReference type="SAM" id="SignalP"/>
    </source>
</evidence>
<dbReference type="RefSeq" id="WP_343047878.1">
    <property type="nucleotide sequence ID" value="NZ_JACCAA010000001.1"/>
</dbReference>
<evidence type="ECO:0000313" key="4">
    <source>
        <dbReference type="Proteomes" id="UP000540656"/>
    </source>
</evidence>
<gene>
    <name evidence="3" type="ORF">BJ980_003604</name>
</gene>
<feature type="domain" description="Septum formation-related" evidence="2">
    <location>
        <begin position="46"/>
        <end position="264"/>
    </location>
</feature>
<proteinExistence type="predicted"/>
<feature type="chain" id="PRO_5038569541" description="Septum formation-related domain-containing protein" evidence="1">
    <location>
        <begin position="23"/>
        <end position="270"/>
    </location>
</feature>